<dbReference type="EC" id="1.14.11.8" evidence="4"/>
<evidence type="ECO:0000256" key="4">
    <source>
        <dbReference type="ARBA" id="ARBA00012267"/>
    </source>
</evidence>
<name>A0A6J7E8E4_9ZZZZ</name>
<dbReference type="InterPro" id="IPR038492">
    <property type="entry name" value="GBBH-like_N_sf"/>
</dbReference>
<evidence type="ECO:0000256" key="7">
    <source>
        <dbReference type="ARBA" id="ARBA00023002"/>
    </source>
</evidence>
<evidence type="ECO:0000256" key="5">
    <source>
        <dbReference type="ARBA" id="ARBA00022723"/>
    </source>
</evidence>
<gene>
    <name evidence="16" type="ORF">UFOPK3376_01352</name>
</gene>
<keyword evidence="8" id="KW-0408">Iron</keyword>
<comment type="cofactor">
    <cofactor evidence="1">
        <name>Fe(2+)</name>
        <dbReference type="ChEBI" id="CHEBI:29033"/>
    </cofactor>
</comment>
<dbReference type="Gene3D" id="3.60.130.10">
    <property type="entry name" value="Clavaminate synthase-like"/>
    <property type="match status" value="1"/>
</dbReference>
<keyword evidence="6" id="KW-0223">Dioxygenase</keyword>
<sequence>MIAISSLHLDRSSLEVTWDDHTVTRYPWIWLRDHAHDDGTMHPVTQQRQLFTAALPLDLVGTAAEVGDDTIDLTWSDDSPNSVLPVSFLAKYRTPAVPRATADTAITLWDGSFIRAHVPMVPHGAVMNSEDGVREWLAKTAEYGFCLAVGTPATPEATEALLRRIGYVRETIFGGMWEFTADLTKADTAYTNLELRPHTDGTYSNDAPGVQLLHCLQFEGTGGESTMVDAFAVARHMQTAMPEHFATLSSVAVPGQYIGDGAHLMAARPVFRHDHAGHLVQVSFNNYDRAPFLLPEHEMIAFYDALRAFDTLANDPSMQWRHVLAPGEALLFDNWRVMHGRGSFTGLRRMCGGYVNREDVESRLRQLS</sequence>
<evidence type="ECO:0000256" key="9">
    <source>
        <dbReference type="ARBA" id="ARBA00030363"/>
    </source>
</evidence>
<dbReference type="InterPro" id="IPR012776">
    <property type="entry name" value="Trimethyllysine_dOase"/>
</dbReference>
<keyword evidence="7" id="KW-0560">Oxidoreductase</keyword>
<evidence type="ECO:0000256" key="1">
    <source>
        <dbReference type="ARBA" id="ARBA00001954"/>
    </source>
</evidence>
<organism evidence="16">
    <name type="scientific">freshwater metagenome</name>
    <dbReference type="NCBI Taxonomy" id="449393"/>
    <lineage>
        <taxon>unclassified sequences</taxon>
        <taxon>metagenomes</taxon>
        <taxon>ecological metagenomes</taxon>
    </lineage>
</organism>
<feature type="domain" description="Gamma-butyrobetaine hydroxylase-like N-terminal" evidence="15">
    <location>
        <begin position="7"/>
        <end position="82"/>
    </location>
</feature>
<evidence type="ECO:0000259" key="15">
    <source>
        <dbReference type="Pfam" id="PF06155"/>
    </source>
</evidence>
<reference evidence="16" key="1">
    <citation type="submission" date="2020-05" db="EMBL/GenBank/DDBJ databases">
        <authorList>
            <person name="Chiriac C."/>
            <person name="Salcher M."/>
            <person name="Ghai R."/>
            <person name="Kavagutti S V."/>
        </authorList>
    </citation>
    <scope>NUCLEOTIDE SEQUENCE</scope>
</reference>
<dbReference type="InterPro" id="IPR003819">
    <property type="entry name" value="TauD/TfdA-like"/>
</dbReference>
<comment type="similarity">
    <text evidence="3">Belongs to the gamma-BBH/TMLD family.</text>
</comment>
<evidence type="ECO:0000256" key="11">
    <source>
        <dbReference type="ARBA" id="ARBA00032283"/>
    </source>
</evidence>
<accession>A0A6J7E8E4</accession>
<dbReference type="InterPro" id="IPR042098">
    <property type="entry name" value="TauD-like_sf"/>
</dbReference>
<dbReference type="AlphaFoldDB" id="A0A6J7E8E4"/>
<evidence type="ECO:0000256" key="6">
    <source>
        <dbReference type="ARBA" id="ARBA00022964"/>
    </source>
</evidence>
<comment type="catalytic activity">
    <reaction evidence="13">
        <text>N(6),N(6),N(6)-trimethyl-L-lysine + 2-oxoglutarate + O2 = (3S)-3-hydroxy-N(6),N(6),N(6)-trimethyl-L-lysine + succinate + CO2</text>
        <dbReference type="Rhea" id="RHEA:14181"/>
        <dbReference type="ChEBI" id="CHEBI:15379"/>
        <dbReference type="ChEBI" id="CHEBI:16526"/>
        <dbReference type="ChEBI" id="CHEBI:16810"/>
        <dbReference type="ChEBI" id="CHEBI:30031"/>
        <dbReference type="ChEBI" id="CHEBI:58100"/>
        <dbReference type="ChEBI" id="CHEBI:141499"/>
        <dbReference type="EC" id="1.14.11.8"/>
    </reaction>
</comment>
<dbReference type="GO" id="GO:0050353">
    <property type="term" value="F:trimethyllysine dioxygenase activity"/>
    <property type="evidence" value="ECO:0007669"/>
    <property type="project" value="UniProtKB-EC"/>
</dbReference>
<dbReference type="GO" id="GO:0045329">
    <property type="term" value="P:carnitine biosynthetic process"/>
    <property type="evidence" value="ECO:0007669"/>
    <property type="project" value="InterPro"/>
</dbReference>
<evidence type="ECO:0000256" key="12">
    <source>
        <dbReference type="ARBA" id="ARBA00046008"/>
    </source>
</evidence>
<dbReference type="Gene3D" id="3.30.2020.30">
    <property type="match status" value="1"/>
</dbReference>
<evidence type="ECO:0000313" key="16">
    <source>
        <dbReference type="EMBL" id="CAB4879367.1"/>
    </source>
</evidence>
<protein>
    <recommendedName>
        <fullName evidence="4">trimethyllysine dioxygenase</fullName>
        <ecNumber evidence="4">1.14.11.8</ecNumber>
    </recommendedName>
    <alternativeName>
        <fullName evidence="10">Epsilon-trimethyllysine 2-oxoglutarate dioxygenase</fullName>
    </alternativeName>
    <alternativeName>
        <fullName evidence="9">TML hydroxylase</fullName>
    </alternativeName>
    <alternativeName>
        <fullName evidence="11">TML-alpha-ketoglutarate dioxygenase</fullName>
    </alternativeName>
</protein>
<evidence type="ECO:0000256" key="8">
    <source>
        <dbReference type="ARBA" id="ARBA00023004"/>
    </source>
</evidence>
<dbReference type="InterPro" id="IPR010376">
    <property type="entry name" value="GBBH-like_N"/>
</dbReference>
<evidence type="ECO:0000256" key="3">
    <source>
        <dbReference type="ARBA" id="ARBA00008654"/>
    </source>
</evidence>
<dbReference type="Pfam" id="PF06155">
    <property type="entry name" value="GBBH-like_N"/>
    <property type="match status" value="1"/>
</dbReference>
<comment type="function">
    <text evidence="12">Converts trimethyllysine (TML) into hydroxytrimethyllysine (HTML).</text>
</comment>
<dbReference type="PANTHER" id="PTHR10696:SF51">
    <property type="entry name" value="TRIMETHYLLYSINE DIOXYGENASE, MITOCHONDRIAL"/>
    <property type="match status" value="1"/>
</dbReference>
<dbReference type="NCBIfam" id="TIGR02410">
    <property type="entry name" value="carnitine_TMLD"/>
    <property type="match status" value="1"/>
</dbReference>
<dbReference type="GO" id="GO:0005739">
    <property type="term" value="C:mitochondrion"/>
    <property type="evidence" value="ECO:0007669"/>
    <property type="project" value="TreeGrafter"/>
</dbReference>
<evidence type="ECO:0000259" key="14">
    <source>
        <dbReference type="Pfam" id="PF02668"/>
    </source>
</evidence>
<evidence type="ECO:0000256" key="10">
    <source>
        <dbReference type="ARBA" id="ARBA00031778"/>
    </source>
</evidence>
<dbReference type="InterPro" id="IPR050411">
    <property type="entry name" value="AlphaKG_dependent_hydroxylases"/>
</dbReference>
<dbReference type="Pfam" id="PF02668">
    <property type="entry name" value="TauD"/>
    <property type="match status" value="1"/>
</dbReference>
<proteinExistence type="inferred from homology"/>
<evidence type="ECO:0000256" key="13">
    <source>
        <dbReference type="ARBA" id="ARBA00049334"/>
    </source>
</evidence>
<dbReference type="CDD" id="cd00250">
    <property type="entry name" value="CAS_like"/>
    <property type="match status" value="1"/>
</dbReference>
<comment type="cofactor">
    <cofactor evidence="2">
        <name>L-ascorbate</name>
        <dbReference type="ChEBI" id="CHEBI:38290"/>
    </cofactor>
</comment>
<dbReference type="SUPFAM" id="SSF51197">
    <property type="entry name" value="Clavaminate synthase-like"/>
    <property type="match status" value="1"/>
</dbReference>
<keyword evidence="5" id="KW-0479">Metal-binding</keyword>
<evidence type="ECO:0000256" key="2">
    <source>
        <dbReference type="ARBA" id="ARBA00001961"/>
    </source>
</evidence>
<feature type="domain" description="TauD/TfdA-like" evidence="14">
    <location>
        <begin position="126"/>
        <end position="354"/>
    </location>
</feature>
<dbReference type="FunFam" id="3.60.130.10:FF:000001">
    <property type="entry name" value="Trimethyllysine dioxygenase, mitochondrial"/>
    <property type="match status" value="1"/>
</dbReference>
<dbReference type="GO" id="GO:0005506">
    <property type="term" value="F:iron ion binding"/>
    <property type="evidence" value="ECO:0007669"/>
    <property type="project" value="InterPro"/>
</dbReference>
<dbReference type="EMBL" id="CAFBLP010000029">
    <property type="protein sequence ID" value="CAB4879367.1"/>
    <property type="molecule type" value="Genomic_DNA"/>
</dbReference>
<dbReference type="PANTHER" id="PTHR10696">
    <property type="entry name" value="GAMMA-BUTYROBETAINE HYDROXYLASE-RELATED"/>
    <property type="match status" value="1"/>
</dbReference>